<gene>
    <name evidence="1" type="ORF">UV10_C0018G0009</name>
</gene>
<accession>A0A0G1BH57</accession>
<reference evidence="1 2" key="1">
    <citation type="journal article" date="2015" name="Nature">
        <title>rRNA introns, odd ribosomes, and small enigmatic genomes across a large radiation of phyla.</title>
        <authorList>
            <person name="Brown C.T."/>
            <person name="Hug L.A."/>
            <person name="Thomas B.C."/>
            <person name="Sharon I."/>
            <person name="Castelle C.J."/>
            <person name="Singh A."/>
            <person name="Wilkins M.J."/>
            <person name="Williams K.H."/>
            <person name="Banfield J.F."/>
        </authorList>
    </citation>
    <scope>NUCLEOTIDE SEQUENCE [LARGE SCALE GENOMIC DNA]</scope>
</reference>
<dbReference type="Proteomes" id="UP000034951">
    <property type="component" value="Unassembled WGS sequence"/>
</dbReference>
<dbReference type="Gene3D" id="3.90.79.10">
    <property type="entry name" value="Nucleoside Triphosphate Pyrophosphohydrolase"/>
    <property type="match status" value="1"/>
</dbReference>
<organism evidence="1 2">
    <name type="scientific">Candidatus Azambacteria bacterium GW2011_GWA1_42_19</name>
    <dbReference type="NCBI Taxonomy" id="1618609"/>
    <lineage>
        <taxon>Bacteria</taxon>
        <taxon>Candidatus Azamiibacteriota</taxon>
    </lineage>
</organism>
<protein>
    <recommendedName>
        <fullName evidence="3">Nudix hydrolase domain-containing protein</fullName>
    </recommendedName>
</protein>
<sequence length="267" mass="30288">MENTETPKAPETIISSFAVVLDELQDPPWIHLFHVNDEYDEIAGGEEDEDVAQPAGFKLPGGRYEVPRDETPRHTAQNETLLEIGLNVKPAKLFSNRNSPYGEALQEHKTFVNKRGKVFFLKVYTFFMERIDNTVVGTVEKNEGGGKASFSLADILTMPLARNTRTGEKNSYGIHHSARKRIFITLRRAGYDFMKLIPELPWLIDKINRGEVGEDIYLILKDAISDSENHTGVEDIPKETEIEPVVTSCKKDCDCDVCWRRFAEAKK</sequence>
<dbReference type="SUPFAM" id="SSF55811">
    <property type="entry name" value="Nudix"/>
    <property type="match status" value="1"/>
</dbReference>
<dbReference type="EMBL" id="LCDE01000018">
    <property type="protein sequence ID" value="KKS45616.1"/>
    <property type="molecule type" value="Genomic_DNA"/>
</dbReference>
<evidence type="ECO:0000313" key="2">
    <source>
        <dbReference type="Proteomes" id="UP000034951"/>
    </source>
</evidence>
<comment type="caution">
    <text evidence="1">The sequence shown here is derived from an EMBL/GenBank/DDBJ whole genome shotgun (WGS) entry which is preliminary data.</text>
</comment>
<evidence type="ECO:0000313" key="1">
    <source>
        <dbReference type="EMBL" id="KKS45616.1"/>
    </source>
</evidence>
<evidence type="ECO:0008006" key="3">
    <source>
        <dbReference type="Google" id="ProtNLM"/>
    </source>
</evidence>
<dbReference type="InterPro" id="IPR015797">
    <property type="entry name" value="NUDIX_hydrolase-like_dom_sf"/>
</dbReference>
<proteinExistence type="predicted"/>
<dbReference type="AlphaFoldDB" id="A0A0G1BH57"/>
<name>A0A0G1BH57_9BACT</name>